<dbReference type="InterPro" id="IPR032812">
    <property type="entry name" value="SbsA_Ig"/>
</dbReference>
<evidence type="ECO:0000256" key="3">
    <source>
        <dbReference type="SAM" id="SignalP"/>
    </source>
</evidence>
<dbReference type="InterPro" id="IPR025141">
    <property type="entry name" value="DUF4082"/>
</dbReference>
<gene>
    <name evidence="7" type="ORF">CSO01_32020</name>
</gene>
<feature type="domain" description="N,N-dimethylformamidase beta subunit-like C-terminal" evidence="6">
    <location>
        <begin position="94"/>
        <end position="488"/>
    </location>
</feature>
<feature type="domain" description="DUF4082" evidence="5">
    <location>
        <begin position="905"/>
        <end position="1044"/>
    </location>
</feature>
<feature type="domain" description="SbsA Ig-like" evidence="4">
    <location>
        <begin position="787"/>
        <end position="886"/>
    </location>
</feature>
<sequence>MSVRPRSVLASVTALALGVPLMMAAVATPAAATDPCAVGGNPIVCENSKPGADPSEWDIDGAGDEGIQGFSTAISVNVGGTIDFKIDTAATAYTIDIYRTGWYDGLGARKIASVTPSATLPQTQPQCYTDATTELYDCGNWAVSASWHVPAAAVSGVYVAHLQDPATGDESHITFVVRNDASTSDVIFQTSDTTWQAYNAYGGSDYYQGAANGRAYKISYNRPFATRAGVEKRDFYFGNEFPMVRFLERNGYDVSYQSGLDTDARGALLLNHDVFLSVGHDEYWSGPQRANVEAARDAGVDLAFFSGNEMYWRTRWEPSVAGTATDDRTLVSYKETWSDAKIDPSTEWTGTSRDPRFASAANGGGSPENAVTGTMYMANDSDLALTVSAEEGKLRLWRGTGLDAMSGTSTTLAAHTVGYESDEDLDNGFRPEGLIRLSTTTGAVNSYLQDFGTVVKSGTTTHHLTMYRADSGALVFSAGSIQWSWGLDAVHDGVGAAADPRIQQATVNLLADMGAQPTTLMSTLVAATASSDTTAPVVQVTSPTAGAAVANGTSLTVSGTATDAGGRVAGVEVSLDGGTTWHPATGTATWTYTGVLSGNGAVQVLARGIDDSANIGQAVTRSLTTACPCSIYGQSVPAVASVDDSTPVELGLTFTPQAGGFVTAIRFYKGTGNTGTHVGSLWSATGTRLATVTFTGETASGWQTAQLSSAVAVQAGTSYVVSYTAPQGRYAAQSGAFWYTGRSAPPLSVAGGFGATGAGVYAAPGQFPTLTWGASQYYVDVLFSATDSTPFAVASQWPVAGATGTPLGSVLTAQLSRAPDGGAVTMTLTAAGGAAVTGSTTYDAATRTATFVPDGSLTASTTYTATVSATSGGQALGGQVSWTFTTASLAQSAGASTVTLYDDSAVPGVLQDADTSAVTLGVKFSSSVAGYVTGVRFYKGPNNTGTHVGALWLAGSTTPLATATFTAESASGWQTVAFGSPVHIDKGTQYIASYRTTAGRYSATVGAFSGLGLQRPPLSTSADSGAYSYADGYPGSTSSTSYMVDVVFTRDKTALTSTSVSPAAGQTAVDVDSAVSASFNLALSDAATLSLAAGGTSVAGTLARADGGKTLTFTPTSPLPAGTLVTATASGLASANGSTAENLVWTFTTAGTGGCPCTLFGERVPAVASANDGAKVELGVSFVPSVAGTVTGVRFYKGAANTGTHTGTLWSSTGEQLRTVTFVGETASGWQTALFSSPYAVTPGQTYVVSYLAPSGGYSATASAFAADLTVGPLTVPATGNGRYKYGGGFPTSSWQQTNYFVDAVFETAPAAPPTVTTRTPATNATDVAVGTTVTAVLSASQSTAVPTITVQAGGATVAGQQQYVAGSRTLTFQPAAALPAGAVVSVVVAVDGQALEGGSWSFTTTAVVPAPDPVSFWTTTDVPTYPAWDDSAAVQVGTRFSTSAAGAVTAIRFYKGATNTGTHTVKLWDASGTLLAEAPSTGETASGWQTVALASPVTLVPGTTYIAAYHSTTGRYAVTPNALATARTSGPLTTAVPGGAYVYGTGLPSGTSNASYGVDVVFAPAG</sequence>
<dbReference type="Gene3D" id="2.60.40.650">
    <property type="match status" value="1"/>
</dbReference>
<dbReference type="SUPFAM" id="SSF81296">
    <property type="entry name" value="E set domains"/>
    <property type="match status" value="1"/>
</dbReference>
<evidence type="ECO:0000256" key="2">
    <source>
        <dbReference type="SAM" id="MobiDB-lite"/>
    </source>
</evidence>
<dbReference type="Pfam" id="PF13313">
    <property type="entry name" value="DUF4082"/>
    <property type="match status" value="4"/>
</dbReference>
<feature type="domain" description="DUF4082" evidence="5">
    <location>
        <begin position="635"/>
        <end position="779"/>
    </location>
</feature>
<dbReference type="InterPro" id="IPR046540">
    <property type="entry name" value="DMFA2_C"/>
</dbReference>
<dbReference type="Pfam" id="PF17957">
    <property type="entry name" value="Big_7"/>
    <property type="match status" value="1"/>
</dbReference>
<evidence type="ECO:0000313" key="7">
    <source>
        <dbReference type="EMBL" id="GEP70487.1"/>
    </source>
</evidence>
<keyword evidence="8" id="KW-1185">Reference proteome</keyword>
<feature type="domain" description="SbsA Ig-like" evidence="4">
    <location>
        <begin position="1312"/>
        <end position="1405"/>
    </location>
</feature>
<feature type="signal peptide" evidence="3">
    <location>
        <begin position="1"/>
        <end position="32"/>
    </location>
</feature>
<feature type="domain" description="SbsA Ig-like" evidence="4">
    <location>
        <begin position="1051"/>
        <end position="1149"/>
    </location>
</feature>
<dbReference type="Pfam" id="PF13205">
    <property type="entry name" value="Big_5"/>
    <property type="match status" value="3"/>
</dbReference>
<organism evidence="7 8">
    <name type="scientific">Cellulomonas soli</name>
    <dbReference type="NCBI Taxonomy" id="931535"/>
    <lineage>
        <taxon>Bacteria</taxon>
        <taxon>Bacillati</taxon>
        <taxon>Actinomycetota</taxon>
        <taxon>Actinomycetes</taxon>
        <taxon>Micrococcales</taxon>
        <taxon>Cellulomonadaceae</taxon>
        <taxon>Cellulomonas</taxon>
    </lineage>
</organism>
<dbReference type="Gene3D" id="2.60.40.3710">
    <property type="match status" value="1"/>
</dbReference>
<dbReference type="EMBL" id="BKAL01000013">
    <property type="protein sequence ID" value="GEP70487.1"/>
    <property type="molecule type" value="Genomic_DNA"/>
</dbReference>
<evidence type="ECO:0000256" key="1">
    <source>
        <dbReference type="ARBA" id="ARBA00022729"/>
    </source>
</evidence>
<dbReference type="InterPro" id="IPR014756">
    <property type="entry name" value="Ig_E-set"/>
</dbReference>
<dbReference type="OrthoDB" id="505641at2"/>
<evidence type="ECO:0000259" key="5">
    <source>
        <dbReference type="Pfam" id="PF13313"/>
    </source>
</evidence>
<evidence type="ECO:0000313" key="8">
    <source>
        <dbReference type="Proteomes" id="UP000321798"/>
    </source>
</evidence>
<reference evidence="7 8" key="1">
    <citation type="submission" date="2019-07" db="EMBL/GenBank/DDBJ databases">
        <title>Whole genome shotgun sequence of Cellulomonas soli NBRC 109434.</title>
        <authorList>
            <person name="Hosoyama A."/>
            <person name="Uohara A."/>
            <person name="Ohji S."/>
            <person name="Ichikawa N."/>
        </authorList>
    </citation>
    <scope>NUCLEOTIDE SEQUENCE [LARGE SCALE GENOMIC DNA]</scope>
    <source>
        <strain evidence="7 8">NBRC 109434</strain>
    </source>
</reference>
<accession>A0A512PH21</accession>
<evidence type="ECO:0000259" key="4">
    <source>
        <dbReference type="Pfam" id="PF13205"/>
    </source>
</evidence>
<comment type="caution">
    <text evidence="7">The sequence shown here is derived from an EMBL/GenBank/DDBJ whole genome shotgun (WGS) entry which is preliminary data.</text>
</comment>
<feature type="region of interest" description="Disordered" evidence="2">
    <location>
        <begin position="344"/>
        <end position="369"/>
    </location>
</feature>
<feature type="domain" description="DUF4082" evidence="5">
    <location>
        <begin position="1422"/>
        <end position="1557"/>
    </location>
</feature>
<feature type="chain" id="PRO_5021911546" description="Ig-like domain-containing protein" evidence="3">
    <location>
        <begin position="33"/>
        <end position="1567"/>
    </location>
</feature>
<evidence type="ECO:0000259" key="6">
    <source>
        <dbReference type="Pfam" id="PF20254"/>
    </source>
</evidence>
<protein>
    <recommendedName>
        <fullName evidence="9">Ig-like domain-containing protein</fullName>
    </recommendedName>
</protein>
<dbReference type="Proteomes" id="UP000321798">
    <property type="component" value="Unassembled WGS sequence"/>
</dbReference>
<name>A0A512PH21_9CELL</name>
<dbReference type="RefSeq" id="WP_146954257.1">
    <property type="nucleotide sequence ID" value="NZ_BAABBJ010000001.1"/>
</dbReference>
<evidence type="ECO:0008006" key="9">
    <source>
        <dbReference type="Google" id="ProtNLM"/>
    </source>
</evidence>
<feature type="domain" description="DUF4082" evidence="5">
    <location>
        <begin position="1163"/>
        <end position="1302"/>
    </location>
</feature>
<proteinExistence type="predicted"/>
<dbReference type="Pfam" id="PF20254">
    <property type="entry name" value="DMFA2_C"/>
    <property type="match status" value="1"/>
</dbReference>
<keyword evidence="1 3" id="KW-0732">Signal</keyword>